<dbReference type="GO" id="GO:0061630">
    <property type="term" value="F:ubiquitin protein ligase activity"/>
    <property type="evidence" value="ECO:0007669"/>
    <property type="project" value="TreeGrafter"/>
</dbReference>
<dbReference type="Gene3D" id="2.30.280.10">
    <property type="entry name" value="SRA-YDG"/>
    <property type="match status" value="1"/>
</dbReference>
<dbReference type="GO" id="GO:0044027">
    <property type="term" value="P:negative regulation of gene expression via chromosomal CpG island methylation"/>
    <property type="evidence" value="ECO:0007669"/>
    <property type="project" value="TreeGrafter"/>
</dbReference>
<evidence type="ECO:0000313" key="2">
    <source>
        <dbReference type="Proteomes" id="UP000077755"/>
    </source>
</evidence>
<dbReference type="GO" id="GO:0016567">
    <property type="term" value="P:protein ubiquitination"/>
    <property type="evidence" value="ECO:0007669"/>
    <property type="project" value="TreeGrafter"/>
</dbReference>
<organism evidence="1 2">
    <name type="scientific">Daucus carota subsp. sativus</name>
    <name type="common">Carrot</name>
    <dbReference type="NCBI Taxonomy" id="79200"/>
    <lineage>
        <taxon>Eukaryota</taxon>
        <taxon>Viridiplantae</taxon>
        <taxon>Streptophyta</taxon>
        <taxon>Embryophyta</taxon>
        <taxon>Tracheophyta</taxon>
        <taxon>Spermatophyta</taxon>
        <taxon>Magnoliopsida</taxon>
        <taxon>eudicotyledons</taxon>
        <taxon>Gunneridae</taxon>
        <taxon>Pentapetalae</taxon>
        <taxon>asterids</taxon>
        <taxon>campanulids</taxon>
        <taxon>Apiales</taxon>
        <taxon>Apiaceae</taxon>
        <taxon>Apioideae</taxon>
        <taxon>Scandiceae</taxon>
        <taxon>Daucinae</taxon>
        <taxon>Daucus</taxon>
        <taxon>Daucus sect. Daucus</taxon>
    </lineage>
</organism>
<dbReference type="AlphaFoldDB" id="A0AAF1B9T0"/>
<sequence>MASQPRIKSSLVSVIRMAKMSISRSMHGPPKYHQYVHNQDRPDKAYTTEWAKKSGMANAANGWIHVTTPPDYFGPILPERKMGVLCRQWAFIIHMYKELLINPNYGAQSVVISGGYKDDEDHGEWYFHNYFEKMIKL</sequence>
<dbReference type="SUPFAM" id="SSF88697">
    <property type="entry name" value="PUA domain-like"/>
    <property type="match status" value="1"/>
</dbReference>
<name>A0AAF1B9T0_DAUCS</name>
<dbReference type="EMBL" id="CP093349">
    <property type="protein sequence ID" value="WOH10013.1"/>
    <property type="molecule type" value="Genomic_DNA"/>
</dbReference>
<proteinExistence type="predicted"/>
<dbReference type="InterPro" id="IPR036987">
    <property type="entry name" value="SRA-YDG_sf"/>
</dbReference>
<dbReference type="PANTHER" id="PTHR14140">
    <property type="entry name" value="E3 UBIQUITIN-PROTEIN LIGASE UHRF-RELATED"/>
    <property type="match status" value="1"/>
</dbReference>
<dbReference type="InterPro" id="IPR015947">
    <property type="entry name" value="PUA-like_sf"/>
</dbReference>
<dbReference type="Proteomes" id="UP000077755">
    <property type="component" value="Chromosome 7"/>
</dbReference>
<dbReference type="InterPro" id="IPR045134">
    <property type="entry name" value="UHRF1/2-like"/>
</dbReference>
<protein>
    <submittedName>
        <fullName evidence="1">Uncharacterized protein</fullName>
    </submittedName>
</protein>
<dbReference type="PANTHER" id="PTHR14140:SF27">
    <property type="entry name" value="OS04G0289800 PROTEIN"/>
    <property type="match status" value="1"/>
</dbReference>
<gene>
    <name evidence="1" type="ORF">DCAR_0729474</name>
</gene>
<keyword evidence="2" id="KW-1185">Reference proteome</keyword>
<evidence type="ECO:0000313" key="1">
    <source>
        <dbReference type="EMBL" id="WOH10013.1"/>
    </source>
</evidence>
<reference evidence="1" key="2">
    <citation type="submission" date="2022-03" db="EMBL/GenBank/DDBJ databases">
        <title>Draft title - Genomic analysis of global carrot germplasm unveils the trajectory of domestication and the origin of high carotenoid orange carrot.</title>
        <authorList>
            <person name="Iorizzo M."/>
            <person name="Ellison S."/>
            <person name="Senalik D."/>
            <person name="Macko-Podgorni A."/>
            <person name="Grzebelus D."/>
            <person name="Bostan H."/>
            <person name="Rolling W."/>
            <person name="Curaba J."/>
            <person name="Simon P."/>
        </authorList>
    </citation>
    <scope>NUCLEOTIDE SEQUENCE</scope>
    <source>
        <tissue evidence="1">Leaf</tissue>
    </source>
</reference>
<reference evidence="1" key="1">
    <citation type="journal article" date="2016" name="Nat. Genet.">
        <title>A high-quality carrot genome assembly provides new insights into carotenoid accumulation and asterid genome evolution.</title>
        <authorList>
            <person name="Iorizzo M."/>
            <person name="Ellison S."/>
            <person name="Senalik D."/>
            <person name="Zeng P."/>
            <person name="Satapoomin P."/>
            <person name="Huang J."/>
            <person name="Bowman M."/>
            <person name="Iovene M."/>
            <person name="Sanseverino W."/>
            <person name="Cavagnaro P."/>
            <person name="Yildiz M."/>
            <person name="Macko-Podgorni A."/>
            <person name="Moranska E."/>
            <person name="Grzebelus E."/>
            <person name="Grzebelus D."/>
            <person name="Ashrafi H."/>
            <person name="Zheng Z."/>
            <person name="Cheng S."/>
            <person name="Spooner D."/>
            <person name="Van Deynze A."/>
            <person name="Simon P."/>
        </authorList>
    </citation>
    <scope>NUCLEOTIDE SEQUENCE</scope>
    <source>
        <tissue evidence="1">Leaf</tissue>
    </source>
</reference>
<accession>A0AAF1B9T0</accession>